<dbReference type="Proteomes" id="UP000799766">
    <property type="component" value="Unassembled WGS sequence"/>
</dbReference>
<evidence type="ECO:0000313" key="1">
    <source>
        <dbReference type="EMBL" id="KAF2453604.1"/>
    </source>
</evidence>
<evidence type="ECO:0000313" key="2">
    <source>
        <dbReference type="Proteomes" id="UP000799766"/>
    </source>
</evidence>
<reference evidence="1" key="1">
    <citation type="journal article" date="2020" name="Stud. Mycol.">
        <title>101 Dothideomycetes genomes: a test case for predicting lifestyles and emergence of pathogens.</title>
        <authorList>
            <person name="Haridas S."/>
            <person name="Albert R."/>
            <person name="Binder M."/>
            <person name="Bloem J."/>
            <person name="Labutti K."/>
            <person name="Salamov A."/>
            <person name="Andreopoulos B."/>
            <person name="Baker S."/>
            <person name="Barry K."/>
            <person name="Bills G."/>
            <person name="Bluhm B."/>
            <person name="Cannon C."/>
            <person name="Castanera R."/>
            <person name="Culley D."/>
            <person name="Daum C."/>
            <person name="Ezra D."/>
            <person name="Gonzalez J."/>
            <person name="Henrissat B."/>
            <person name="Kuo A."/>
            <person name="Liang C."/>
            <person name="Lipzen A."/>
            <person name="Lutzoni F."/>
            <person name="Magnuson J."/>
            <person name="Mondo S."/>
            <person name="Nolan M."/>
            <person name="Ohm R."/>
            <person name="Pangilinan J."/>
            <person name="Park H.-J."/>
            <person name="Ramirez L."/>
            <person name="Alfaro M."/>
            <person name="Sun H."/>
            <person name="Tritt A."/>
            <person name="Yoshinaga Y."/>
            <person name="Zwiers L.-H."/>
            <person name="Turgeon B."/>
            <person name="Goodwin S."/>
            <person name="Spatafora J."/>
            <person name="Crous P."/>
            <person name="Grigoriev I."/>
        </authorList>
    </citation>
    <scope>NUCLEOTIDE SEQUENCE</scope>
    <source>
        <strain evidence="1">ATCC 16933</strain>
    </source>
</reference>
<dbReference type="AlphaFoldDB" id="A0A6A6NQA6"/>
<organism evidence="1 2">
    <name type="scientific">Lineolata rhizophorae</name>
    <dbReference type="NCBI Taxonomy" id="578093"/>
    <lineage>
        <taxon>Eukaryota</taxon>
        <taxon>Fungi</taxon>
        <taxon>Dikarya</taxon>
        <taxon>Ascomycota</taxon>
        <taxon>Pezizomycotina</taxon>
        <taxon>Dothideomycetes</taxon>
        <taxon>Dothideomycetes incertae sedis</taxon>
        <taxon>Lineolatales</taxon>
        <taxon>Lineolataceae</taxon>
        <taxon>Lineolata</taxon>
    </lineage>
</organism>
<accession>A0A6A6NQA6</accession>
<dbReference type="EMBL" id="MU001696">
    <property type="protein sequence ID" value="KAF2453604.1"/>
    <property type="molecule type" value="Genomic_DNA"/>
</dbReference>
<sequence length="103" mass="11844">MELASDIDDLEIRIDNLISRKDLFVEIAYKLMNKNHGLDVLSHKTENTKYEDLPSWVPDWTLPTNYSIADKQSIDRKLFSSRGCFEDADILIYSGGKLDIGTY</sequence>
<name>A0A6A6NQA6_9PEZI</name>
<proteinExistence type="predicted"/>
<keyword evidence="2" id="KW-1185">Reference proteome</keyword>
<protein>
    <submittedName>
        <fullName evidence="1">Uncharacterized protein</fullName>
    </submittedName>
</protein>
<gene>
    <name evidence="1" type="ORF">BDY21DRAFT_355481</name>
</gene>